<gene>
    <name evidence="2" type="primary">Capn8_3</name>
    <name evidence="2" type="ORF">g.105863</name>
</gene>
<proteinExistence type="predicted"/>
<dbReference type="SMART" id="SM00743">
    <property type="entry name" value="Agenet"/>
    <property type="match status" value="2"/>
</dbReference>
<dbReference type="InterPro" id="IPR008395">
    <property type="entry name" value="Agenet-like_dom"/>
</dbReference>
<protein>
    <submittedName>
        <fullName evidence="2">Calpain-8</fullName>
    </submittedName>
</protein>
<feature type="domain" description="Agenet" evidence="1">
    <location>
        <begin position="69"/>
        <end position="125"/>
    </location>
</feature>
<organism evidence="2">
    <name type="scientific">Anthurium amnicola</name>
    <dbReference type="NCBI Taxonomy" id="1678845"/>
    <lineage>
        <taxon>Eukaryota</taxon>
        <taxon>Viridiplantae</taxon>
        <taxon>Streptophyta</taxon>
        <taxon>Embryophyta</taxon>
        <taxon>Tracheophyta</taxon>
        <taxon>Spermatophyta</taxon>
        <taxon>Magnoliopsida</taxon>
        <taxon>Liliopsida</taxon>
        <taxon>Araceae</taxon>
        <taxon>Pothoideae</taxon>
        <taxon>Potheae</taxon>
        <taxon>Anthurium</taxon>
    </lineage>
</organism>
<feature type="domain" description="Agenet" evidence="1">
    <location>
        <begin position="1"/>
        <end position="66"/>
    </location>
</feature>
<dbReference type="EMBL" id="GDJX01024440">
    <property type="protein sequence ID" value="JAT43496.1"/>
    <property type="molecule type" value="Transcribed_RNA"/>
</dbReference>
<evidence type="ECO:0000313" key="2">
    <source>
        <dbReference type="EMBL" id="JAT43496.1"/>
    </source>
</evidence>
<evidence type="ECO:0000259" key="1">
    <source>
        <dbReference type="SMART" id="SM00743"/>
    </source>
</evidence>
<name>A0A1D1XM92_9ARAE</name>
<dbReference type="AlphaFoldDB" id="A0A1D1XM92"/>
<reference evidence="2" key="1">
    <citation type="submission" date="2015-07" db="EMBL/GenBank/DDBJ databases">
        <title>Transcriptome Assembly of Anthurium amnicola.</title>
        <authorList>
            <person name="Suzuki J."/>
        </authorList>
    </citation>
    <scope>NUCLEOTIDE SEQUENCE</scope>
</reference>
<dbReference type="InterPro" id="IPR014002">
    <property type="entry name" value="Agenet_dom_plant"/>
</dbReference>
<accession>A0A1D1XM92</accession>
<dbReference type="PANTHER" id="PTHR31917">
    <property type="entry name" value="AGENET DOMAIN-CONTAINING PROTEIN-RELATED"/>
    <property type="match status" value="1"/>
</dbReference>
<dbReference type="PANTHER" id="PTHR31917:SF5">
    <property type="entry name" value="OS02G0204500 PROTEIN"/>
    <property type="match status" value="1"/>
</dbReference>
<dbReference type="Pfam" id="PF05641">
    <property type="entry name" value="Agenet"/>
    <property type="match status" value="1"/>
</dbReference>
<sequence>MKYKKGAKVEVLNKREVPSGSWWCAEIISGNGHTYSVMYDPSPPGTSGLVERVPRKVIRPCPPLVEDLTYWVSGDIVEILDNASWKLAEVLSAVDESYFLVRLLGSARAFKVYKSNLRHRQCWQGSGWVVIGKDVRSSEDGGLLKEGFHGELNYQKSKGFMQNCEQRTAVENDRESSCVPSGIKKRGLRYCSAIPESCCRVNKKLKAGDKEGTYQQLAVVNLYQSQQKARVGGL</sequence>